<dbReference type="PANTHER" id="PTHR13211">
    <property type="entry name" value="TELOMERASE CAJAL BODY PROTEIN 1"/>
    <property type="match status" value="1"/>
</dbReference>
<dbReference type="Proteomes" id="UP000243797">
    <property type="component" value="Unassembled WGS sequence"/>
</dbReference>
<dbReference type="InterPro" id="IPR015943">
    <property type="entry name" value="WD40/YVTN_repeat-like_dom_sf"/>
</dbReference>
<organism evidence="2 3">
    <name type="scientific">Sphaceloma murrayae</name>
    <dbReference type="NCBI Taxonomy" id="2082308"/>
    <lineage>
        <taxon>Eukaryota</taxon>
        <taxon>Fungi</taxon>
        <taxon>Dikarya</taxon>
        <taxon>Ascomycota</taxon>
        <taxon>Pezizomycotina</taxon>
        <taxon>Dothideomycetes</taxon>
        <taxon>Dothideomycetidae</taxon>
        <taxon>Myriangiales</taxon>
        <taxon>Elsinoaceae</taxon>
        <taxon>Sphaceloma</taxon>
    </lineage>
</organism>
<evidence type="ECO:0000313" key="2">
    <source>
        <dbReference type="EMBL" id="PNS18460.1"/>
    </source>
</evidence>
<proteinExistence type="predicted"/>
<evidence type="ECO:0000256" key="1">
    <source>
        <dbReference type="SAM" id="MobiDB-lite"/>
    </source>
</evidence>
<reference evidence="2 3" key="1">
    <citation type="submission" date="2017-06" db="EMBL/GenBank/DDBJ databases">
        <title>Draft genome sequence of a variant of Elsinoe murrayae.</title>
        <authorList>
            <person name="Cheng Q."/>
        </authorList>
    </citation>
    <scope>NUCLEOTIDE SEQUENCE [LARGE SCALE GENOMIC DNA]</scope>
    <source>
        <strain evidence="2 3">CQ-2017a</strain>
    </source>
</reference>
<dbReference type="OrthoDB" id="239865at2759"/>
<dbReference type="STRING" id="2082308.A0A2K1QU19"/>
<dbReference type="InterPro" id="IPR036322">
    <property type="entry name" value="WD40_repeat_dom_sf"/>
</dbReference>
<gene>
    <name evidence="2" type="ORF">CAC42_6277</name>
</gene>
<comment type="caution">
    <text evidence="2">The sequence shown here is derived from an EMBL/GenBank/DDBJ whole genome shotgun (WGS) entry which is preliminary data.</text>
</comment>
<accession>A0A2K1QU19</accession>
<dbReference type="EMBL" id="NKHZ01000041">
    <property type="protein sequence ID" value="PNS18460.1"/>
    <property type="molecule type" value="Genomic_DNA"/>
</dbReference>
<dbReference type="InterPro" id="IPR051150">
    <property type="entry name" value="SWT21/TCAB1_mRNA_Telomere"/>
</dbReference>
<evidence type="ECO:0000313" key="3">
    <source>
        <dbReference type="Proteomes" id="UP000243797"/>
    </source>
</evidence>
<dbReference type="Gene3D" id="2.130.10.10">
    <property type="entry name" value="YVTN repeat-like/Quinoprotein amine dehydrogenase"/>
    <property type="match status" value="1"/>
</dbReference>
<sequence length="383" mass="40830">MTSQKDDTPRLLASTDPSSYPPTTILNSHKVPNSFRPLHLSADGTTIVTTSEDAHIRTFVLPPDLLASPTLLDLTPYTTSPKTPTHTICLAPYFSLSHASTTHLLVSRPDLPLRLTNALDYTHTHASYPLIHGPTERYLTPHSLVFSPDGTGFVAGHKQALSFFEVVRDGEGPVATISTAGAGMGVRGLVMAMDICAKSGVLAVGSSGGQVGVYEAGGRGGEVLVFEAEEGEGAKGRGVVQVKWVRGGRYLLVGQRGSDGIGVYDVRRGRRACWLKGRRAGLMMRMGFDVVESEEGVDVWAGGTDGAVRVWKDVTSREGTTEADVQWKAHGDVVSSVIVHPTGSVAITSSGSRKDVREDDEEEDGSGLHDTPESDVSINVWAL</sequence>
<dbReference type="PANTHER" id="PTHR13211:SF0">
    <property type="entry name" value="TELOMERASE CAJAL BODY PROTEIN 1"/>
    <property type="match status" value="1"/>
</dbReference>
<dbReference type="SUPFAM" id="SSF50978">
    <property type="entry name" value="WD40 repeat-like"/>
    <property type="match status" value="1"/>
</dbReference>
<protein>
    <submittedName>
        <fullName evidence="2">Uncharacterized protein</fullName>
    </submittedName>
</protein>
<feature type="region of interest" description="Disordered" evidence="1">
    <location>
        <begin position="346"/>
        <end position="376"/>
    </location>
</feature>
<dbReference type="InParanoid" id="A0A2K1QU19"/>
<keyword evidence="3" id="KW-1185">Reference proteome</keyword>
<dbReference type="AlphaFoldDB" id="A0A2K1QU19"/>
<name>A0A2K1QU19_9PEZI</name>
<feature type="region of interest" description="Disordered" evidence="1">
    <location>
        <begin position="1"/>
        <end position="23"/>
    </location>
</feature>